<dbReference type="RefSeq" id="WP_011822102.1">
    <property type="nucleotide sequence ID" value="NC_008818.1"/>
</dbReference>
<protein>
    <submittedName>
        <fullName evidence="1">Uncharacterized protein</fullName>
    </submittedName>
</protein>
<keyword evidence="2" id="KW-1185">Reference proteome</keyword>
<proteinExistence type="predicted"/>
<dbReference type="EnsemblBacteria" id="ABM80784">
    <property type="protein sequence ID" value="ABM80784"/>
    <property type="gene ID" value="Hbut_0936"/>
</dbReference>
<dbReference type="Proteomes" id="UP000002593">
    <property type="component" value="Chromosome"/>
</dbReference>
<dbReference type="STRING" id="415426.Hbut_0936"/>
<gene>
    <name evidence="1" type="ordered locus">Hbut_0936</name>
</gene>
<organism evidence="1 2">
    <name type="scientific">Hyperthermus butylicus (strain DSM 5456 / JCM 9403 / PLM1-5)</name>
    <dbReference type="NCBI Taxonomy" id="415426"/>
    <lineage>
        <taxon>Archaea</taxon>
        <taxon>Thermoproteota</taxon>
        <taxon>Thermoprotei</taxon>
        <taxon>Desulfurococcales</taxon>
        <taxon>Pyrodictiaceae</taxon>
        <taxon>Hyperthermus</taxon>
    </lineage>
</organism>
<dbReference type="HOGENOM" id="CLU_1302605_0_0_2"/>
<evidence type="ECO:0000313" key="1">
    <source>
        <dbReference type="EMBL" id="ABM80784.1"/>
    </source>
</evidence>
<dbReference type="KEGG" id="hbu:Hbut_0936"/>
<evidence type="ECO:0000313" key="2">
    <source>
        <dbReference type="Proteomes" id="UP000002593"/>
    </source>
</evidence>
<accession>A2BLC3</accession>
<dbReference type="AlphaFoldDB" id="A2BLC3"/>
<sequence length="211" mass="23094">MKQDMENGKCLALVEKLLDRIAAQILEELKEGDGRTNLESIAGIVSRFLSEHGGCIDSGVLPDSLYLRLLVGELEKLVPMLLDKAMEALSTHMDAIDVNLHNMLSATLTSYALHEIRIASTYAELVKKYGKLAVDGDPLASSVLGALEEAVFSAILRFLALVRLVSKMPHRLVEQLTQKITSLVERYVSEESSKILIASYQIESILGEPGG</sequence>
<reference evidence="1 2" key="1">
    <citation type="journal article" date="2007" name="Archaea">
        <title>The genome of Hyperthermus butylicus: a sulfur-reducing, peptide fermenting, neutrophilic Crenarchaeote growing up to 108 degrees C.</title>
        <authorList>
            <person name="Brugger K."/>
            <person name="Chen L."/>
            <person name="Stark M."/>
            <person name="Zibat A."/>
            <person name="Redder P."/>
            <person name="Ruepp A."/>
            <person name="Awayez M."/>
            <person name="She Q."/>
            <person name="Garrett R.A."/>
            <person name="Klenk H.P."/>
        </authorList>
    </citation>
    <scope>NUCLEOTIDE SEQUENCE [LARGE SCALE GENOMIC DNA]</scope>
    <source>
        <strain evidence="2">DSM 5456 / JCM 9403 / PLM1-5</strain>
    </source>
</reference>
<dbReference type="GeneID" id="4782378"/>
<name>A2BLC3_HYPBU</name>
<dbReference type="EMBL" id="CP000493">
    <property type="protein sequence ID" value="ABM80784.1"/>
    <property type="molecule type" value="Genomic_DNA"/>
</dbReference>